<comment type="caution">
    <text evidence="2">The sequence shown here is derived from an EMBL/GenBank/DDBJ whole genome shotgun (WGS) entry which is preliminary data.</text>
</comment>
<evidence type="ECO:0000256" key="1">
    <source>
        <dbReference type="SAM" id="Phobius"/>
    </source>
</evidence>
<sequence>MIICRIFSVLSESIFYYIVFVFLSLFLNLNIESVNIVYFIFFSYISFISFRLNKYAAAIIGLIFSIIISFIFLDNFNLANKILIFFVFYILWYLSVKNMYSKLEDIHSVQKFNIKTYILIFLNFLVSILDKNISPDIVTLSTVYIIISLIVLNILKSIKYKINKVNRAIDISLVFFIILLSFLSKNFLIKITRSTFMIIFNILSYFSYFLRAILIDFATFISKYLFFFLESKQDIQSHHTENIYNNDVILNNNKSEIYVLFLNILILIIIILVILIIFYLITKLIKNIQKDDRQSYKEDREFCFDIKTIKFLDIKNTKDSLKRKLSRILTSDINEKVRYEYYKLIKMLYKKNFITSTYTARNIKKVLDSLMPDNIEDIQWITTMYEQIRYGSKNPTNKEVVMFKEKINIILKNLTNI</sequence>
<keyword evidence="5" id="KW-1185">Reference proteome</keyword>
<dbReference type="EMBL" id="LSFY01000001">
    <property type="protein sequence ID" value="KXZ40678.1"/>
    <property type="molecule type" value="Genomic_DNA"/>
</dbReference>
<reference evidence="3 5" key="2">
    <citation type="submission" date="2016-11" db="EMBL/GenBank/DDBJ databases">
        <authorList>
            <person name="Varghese N."/>
            <person name="Submissions S."/>
        </authorList>
    </citation>
    <scope>NUCLEOTIDE SEQUENCE [LARGE SCALE GENOMIC DNA]</scope>
    <source>
        <strain evidence="3 5">DSM 7308</strain>
    </source>
</reference>
<feature type="transmembrane region" description="Helical" evidence="1">
    <location>
        <begin position="167"/>
        <end position="188"/>
    </location>
</feature>
<feature type="transmembrane region" description="Helical" evidence="1">
    <location>
        <begin position="257"/>
        <end position="281"/>
    </location>
</feature>
<evidence type="ECO:0000313" key="4">
    <source>
        <dbReference type="Proteomes" id="UP000092605"/>
    </source>
</evidence>
<evidence type="ECO:0000313" key="5">
    <source>
        <dbReference type="Proteomes" id="UP000323392"/>
    </source>
</evidence>
<dbReference type="EMBL" id="FRBG01000014">
    <property type="protein sequence ID" value="SHL17975.1"/>
    <property type="molecule type" value="Genomic_DNA"/>
</dbReference>
<feature type="transmembrane region" description="Helical" evidence="1">
    <location>
        <begin position="79"/>
        <end position="100"/>
    </location>
</feature>
<dbReference type="RefSeq" id="WP_066071942.1">
    <property type="nucleotide sequence ID" value="NZ_FRBG01000014.1"/>
</dbReference>
<dbReference type="PATRIC" id="fig|1121328.3.peg.1764"/>
<evidence type="ECO:0000313" key="2">
    <source>
        <dbReference type="EMBL" id="KXZ40678.1"/>
    </source>
</evidence>
<dbReference type="AlphaFoldDB" id="A0A150FSX2"/>
<dbReference type="STRING" id="1121328.JWYL7_1753"/>
<protein>
    <recommendedName>
        <fullName evidence="6">DUF4129 domain-containing protein</fullName>
    </recommendedName>
</protein>
<accession>A0A150FSX2</accession>
<dbReference type="Proteomes" id="UP000323392">
    <property type="component" value="Unassembled WGS sequence"/>
</dbReference>
<proteinExistence type="predicted"/>
<name>A0A150FSX2_CLOPD</name>
<dbReference type="OrthoDB" id="10014240at2"/>
<keyword evidence="1" id="KW-0812">Transmembrane</keyword>
<feature type="transmembrane region" description="Helical" evidence="1">
    <location>
        <begin position="33"/>
        <end position="50"/>
    </location>
</feature>
<evidence type="ECO:0000313" key="3">
    <source>
        <dbReference type="EMBL" id="SHL17975.1"/>
    </source>
</evidence>
<organism evidence="2 4">
    <name type="scientific">Alkalithermobacter thermoalcaliphilus JW-YL-7 = DSM 7308</name>
    <dbReference type="NCBI Taxonomy" id="1121328"/>
    <lineage>
        <taxon>Bacteria</taxon>
        <taxon>Bacillati</taxon>
        <taxon>Bacillota</taxon>
        <taxon>Clostridia</taxon>
        <taxon>Peptostreptococcales</taxon>
        <taxon>Tepidibacteraceae</taxon>
        <taxon>Alkalithermobacter</taxon>
    </lineage>
</organism>
<evidence type="ECO:0008006" key="6">
    <source>
        <dbReference type="Google" id="ProtNLM"/>
    </source>
</evidence>
<reference evidence="2 4" key="1">
    <citation type="submission" date="2016-02" db="EMBL/GenBank/DDBJ databases">
        <title>Draft genome sequence for Clostridium paradoxum JW-YL-7.</title>
        <authorList>
            <person name="Utturkar S.M."/>
            <person name="Lancaster A."/>
            <person name="Poole F.L."/>
            <person name="Adams M.W."/>
            <person name="Brown S.D."/>
        </authorList>
    </citation>
    <scope>NUCLEOTIDE SEQUENCE [LARGE SCALE GENOMIC DNA]</scope>
    <source>
        <strain evidence="2 4">JW-YL-7</strain>
    </source>
</reference>
<dbReference type="Proteomes" id="UP000092605">
    <property type="component" value="Unassembled WGS sequence"/>
</dbReference>
<gene>
    <name evidence="2" type="ORF">JWYL7_1753</name>
    <name evidence="3" type="ORF">SAMN05661008_01608</name>
</gene>
<feature type="transmembrane region" description="Helical" evidence="1">
    <location>
        <begin position="55"/>
        <end position="73"/>
    </location>
</feature>
<feature type="transmembrane region" description="Helical" evidence="1">
    <location>
        <begin position="135"/>
        <end position="155"/>
    </location>
</feature>
<keyword evidence="1" id="KW-0472">Membrane</keyword>
<keyword evidence="1" id="KW-1133">Transmembrane helix</keyword>
<feature type="transmembrane region" description="Helical" evidence="1">
    <location>
        <begin position="112"/>
        <end position="129"/>
    </location>
</feature>
<feature type="transmembrane region" description="Helical" evidence="1">
    <location>
        <begin position="7"/>
        <end position="27"/>
    </location>
</feature>